<name>A0A146K1C3_9EUKA</name>
<dbReference type="SUPFAM" id="SSF81324">
    <property type="entry name" value="Voltage-gated potassium channels"/>
    <property type="match status" value="1"/>
</dbReference>
<feature type="transmembrane region" description="Helical" evidence="1">
    <location>
        <begin position="187"/>
        <end position="206"/>
    </location>
</feature>
<feature type="transmembrane region" description="Helical" evidence="1">
    <location>
        <begin position="150"/>
        <end position="175"/>
    </location>
</feature>
<feature type="transmembrane region" description="Helical" evidence="1">
    <location>
        <begin position="257"/>
        <end position="281"/>
    </location>
</feature>
<evidence type="ECO:0000256" key="1">
    <source>
        <dbReference type="SAM" id="Phobius"/>
    </source>
</evidence>
<accession>A0A146K1C3</accession>
<keyword evidence="1" id="KW-1133">Transmembrane helix</keyword>
<proteinExistence type="predicted"/>
<organism evidence="2">
    <name type="scientific">Trepomonas sp. PC1</name>
    <dbReference type="NCBI Taxonomy" id="1076344"/>
    <lineage>
        <taxon>Eukaryota</taxon>
        <taxon>Metamonada</taxon>
        <taxon>Diplomonadida</taxon>
        <taxon>Hexamitidae</taxon>
        <taxon>Hexamitinae</taxon>
        <taxon>Trepomonas</taxon>
    </lineage>
</organism>
<keyword evidence="1 2" id="KW-0812">Transmembrane</keyword>
<evidence type="ECO:0000313" key="2">
    <source>
        <dbReference type="EMBL" id="JAP90710.1"/>
    </source>
</evidence>
<gene>
    <name evidence="2" type="ORF">TPC1_17904</name>
</gene>
<dbReference type="AlphaFoldDB" id="A0A146K1C3"/>
<dbReference type="Gene3D" id="1.10.287.70">
    <property type="match status" value="1"/>
</dbReference>
<feature type="transmembrane region" description="Helical" evidence="1">
    <location>
        <begin position="123"/>
        <end position="144"/>
    </location>
</feature>
<feature type="non-terminal residue" evidence="2">
    <location>
        <position position="294"/>
    </location>
</feature>
<sequence length="294" mass="34642">KIFLNDIIKIHQVSCQQQLLACPVCYQTDITMQTYNQHVQQCLTNLQKLEENIDQIPVALQTDVDVELKVEAVEQRIDDLSNKVLMWDTLTQKEVFQFMNSFKQRERSHGIWAVFNTIYKRYLFFYCVMFQFLVTICSDFLIQYQTEYEYQIQSCVFSLEAANMICFIVFSVDFLQTNQHKNNIHKFMMLSYGAQIVWFAGIYYSMLYIDKNTFKGYRIQPDDEPINVFMQVMYFSAVISGKIGFGDLIPKGFLCKVIIILQVYYSSLIMIIVFRGLSFFLKLKGIRDADRKTV</sequence>
<keyword evidence="1" id="KW-0472">Membrane</keyword>
<feature type="non-terminal residue" evidence="2">
    <location>
        <position position="1"/>
    </location>
</feature>
<dbReference type="EMBL" id="GDID01005896">
    <property type="protein sequence ID" value="JAP90710.1"/>
    <property type="molecule type" value="Transcribed_RNA"/>
</dbReference>
<reference evidence="2" key="1">
    <citation type="submission" date="2015-07" db="EMBL/GenBank/DDBJ databases">
        <title>Adaptation to a free-living lifestyle via gene acquisitions in the diplomonad Trepomonas sp. PC1.</title>
        <authorList>
            <person name="Xu F."/>
            <person name="Jerlstrom-Hultqvist J."/>
            <person name="Kolisko M."/>
            <person name="Simpson A.G.B."/>
            <person name="Roger A.J."/>
            <person name="Svard S.G."/>
            <person name="Andersson J.O."/>
        </authorList>
    </citation>
    <scope>NUCLEOTIDE SEQUENCE</scope>
    <source>
        <strain evidence="2">PC1</strain>
    </source>
</reference>
<protein>
    <submittedName>
        <fullName evidence="2">Transmembrane domain-containing protein</fullName>
    </submittedName>
</protein>